<evidence type="ECO:0000256" key="1">
    <source>
        <dbReference type="SAM" id="Phobius"/>
    </source>
</evidence>
<comment type="caution">
    <text evidence="2">The sequence shown here is derived from an EMBL/GenBank/DDBJ whole genome shotgun (WGS) entry which is preliminary data.</text>
</comment>
<dbReference type="EMBL" id="JBBPBN010000013">
    <property type="protein sequence ID" value="KAK9025964.1"/>
    <property type="molecule type" value="Genomic_DNA"/>
</dbReference>
<name>A0ABR2SLD1_9ROSI</name>
<proteinExistence type="predicted"/>
<reference evidence="2 3" key="1">
    <citation type="journal article" date="2024" name="G3 (Bethesda)">
        <title>Genome assembly of Hibiscus sabdariffa L. provides insights into metabolisms of medicinal natural products.</title>
        <authorList>
            <person name="Kim T."/>
        </authorList>
    </citation>
    <scope>NUCLEOTIDE SEQUENCE [LARGE SCALE GENOMIC DNA]</scope>
    <source>
        <strain evidence="2">TK-2024</strain>
        <tissue evidence="2">Old leaves</tissue>
    </source>
</reference>
<keyword evidence="1" id="KW-0472">Membrane</keyword>
<keyword evidence="1" id="KW-1133">Transmembrane helix</keyword>
<keyword evidence="1" id="KW-0812">Transmembrane</keyword>
<sequence>MVDDALSACCQELLAFGEDGAPFWWGIWWGSYIIPTFQHSLLTFVEKAKRKESGDKSWNREYLLDFGVDVFHNGTLFFIEKNKPFSLSGIAFSVLSASRWMKWHERQKAIGFVVWLILVEYILPLNPSLLEDSASAQKQPTQS</sequence>
<feature type="transmembrane region" description="Helical" evidence="1">
    <location>
        <begin position="109"/>
        <end position="125"/>
    </location>
</feature>
<gene>
    <name evidence="2" type="ORF">V6N11_038817</name>
</gene>
<organism evidence="2 3">
    <name type="scientific">Hibiscus sabdariffa</name>
    <name type="common">roselle</name>
    <dbReference type="NCBI Taxonomy" id="183260"/>
    <lineage>
        <taxon>Eukaryota</taxon>
        <taxon>Viridiplantae</taxon>
        <taxon>Streptophyta</taxon>
        <taxon>Embryophyta</taxon>
        <taxon>Tracheophyta</taxon>
        <taxon>Spermatophyta</taxon>
        <taxon>Magnoliopsida</taxon>
        <taxon>eudicotyledons</taxon>
        <taxon>Gunneridae</taxon>
        <taxon>Pentapetalae</taxon>
        <taxon>rosids</taxon>
        <taxon>malvids</taxon>
        <taxon>Malvales</taxon>
        <taxon>Malvaceae</taxon>
        <taxon>Malvoideae</taxon>
        <taxon>Hibiscus</taxon>
    </lineage>
</organism>
<dbReference type="Proteomes" id="UP001396334">
    <property type="component" value="Unassembled WGS sequence"/>
</dbReference>
<feature type="transmembrane region" description="Helical" evidence="1">
    <location>
        <begin position="23"/>
        <end position="45"/>
    </location>
</feature>
<evidence type="ECO:0000313" key="2">
    <source>
        <dbReference type="EMBL" id="KAK9025964.1"/>
    </source>
</evidence>
<accession>A0ABR2SLD1</accession>
<keyword evidence="3" id="KW-1185">Reference proteome</keyword>
<protein>
    <submittedName>
        <fullName evidence="2">Uncharacterized protein</fullName>
    </submittedName>
</protein>
<evidence type="ECO:0000313" key="3">
    <source>
        <dbReference type="Proteomes" id="UP001396334"/>
    </source>
</evidence>